<dbReference type="GO" id="GO:0009245">
    <property type="term" value="P:lipid A biosynthetic process"/>
    <property type="evidence" value="ECO:0007669"/>
    <property type="project" value="UniProtKB-UniRule"/>
</dbReference>
<feature type="binding site" evidence="15">
    <location>
        <position position="82"/>
    </location>
    <ligand>
        <name>Zn(2+)</name>
        <dbReference type="ChEBI" id="CHEBI:29105"/>
    </ligand>
</feature>
<gene>
    <name evidence="16" type="primary">fabZ</name>
    <name evidence="15" type="synonym">lpxC</name>
    <name evidence="17" type="ORF">BSF38_05228</name>
</gene>
<comment type="function">
    <text evidence="14 16">Involved in unsaturated fatty acids biosynthesis. Catalyzes the dehydration of short chain beta-hydroxyacyl-ACPs and long chain saturated and unsaturated beta-hydroxyacyl-ACPs.</text>
</comment>
<sequence length="448" mass="48434">MLIAKRPQRTLARAAEVRGVGFFHGADVTMRFLPADPDTGVRFIRTDLPDRPSVAARVSQVIPTQRRTAVQDGPAVVELIEHVMAALAGLQIDNCLIEIDAPECPGCDGSSRVFVETLDAAGVVDQDRPRQTLTIERSFTVREGDAVLAAHPNATDGLTLSYHLDYGQDSPIGNQSFLLSLSPESFRSEVAASRTFLLEHEAKSLRAAGIGLRATEKDVLLFGPDGVVGNTLRFPDECARHKVLDMIGDLALLGMDLHGFVVAHRSGHHANASLVRKLLQSIEKEKEKEADPWAPPLPLRSDGTIDIQGILEILPHRYPMLLLDRVLELQAGRRVVGLKNVSFNEPFFQGHWPGRPIMPGVLIIEAMAQAAGILIASSVNRSGRAAVIASIDDVKLRRPVVPGDQLRIEIVAHKIKTTSASVTGVAKVGDALAAQAKIRFVMIDAPAA</sequence>
<keyword evidence="9 15" id="KW-0378">Hydrolase</keyword>
<dbReference type="InterPro" id="IPR011334">
    <property type="entry name" value="UDP-acyl_GlcNac_deAcase_C"/>
</dbReference>
<dbReference type="AlphaFoldDB" id="A0A1U7CXI1"/>
<protein>
    <recommendedName>
        <fullName evidence="15 16">Multifunctional fusion protein</fullName>
    </recommendedName>
    <domain>
        <recommendedName>
            <fullName evidence="16">3-hydroxyacyl-[acyl-carrier-protein] dehydratase FabZ</fullName>
            <ecNumber evidence="16">4.2.1.59</ecNumber>
        </recommendedName>
        <alternativeName>
            <fullName evidence="16">(3R)-hydroxymyristoyl-[acyl-carrier-protein] dehydratase</fullName>
        </alternativeName>
        <alternativeName>
            <fullName evidence="16">Beta-hydroxyacyl-ACP dehydratase</fullName>
            <shortName evidence="16">(3R)-hydroxymyristoyl-ACP dehydrase</shortName>
        </alternativeName>
    </domain>
    <domain>
        <recommendedName>
            <fullName evidence="15">UDP-3-O-acyl-N-acetylglucosamine deacetylase</fullName>
            <shortName evidence="15">UDP-3-O-acyl-GlcNAc deacetylase</shortName>
            <ecNumber evidence="15">3.5.1.108</ecNumber>
        </recommendedName>
        <alternativeName>
            <fullName evidence="15">UDP-3-O-[R-3-hydroxymyristoyl]-N-acetylglucosamine deacetylase</fullName>
        </alternativeName>
    </domain>
</protein>
<dbReference type="STRING" id="1387353.BSF38_05228"/>
<dbReference type="GO" id="GO:0016020">
    <property type="term" value="C:membrane"/>
    <property type="evidence" value="ECO:0007669"/>
    <property type="project" value="GOC"/>
</dbReference>
<dbReference type="InterPro" id="IPR029069">
    <property type="entry name" value="HotDog_dom_sf"/>
</dbReference>
<feature type="active site" description="Proton donor" evidence="15">
    <location>
        <position position="268"/>
    </location>
</feature>
<comment type="similarity">
    <text evidence="15">Belongs to the LpxC family.</text>
</comment>
<dbReference type="Pfam" id="PF07977">
    <property type="entry name" value="FabA"/>
    <property type="match status" value="1"/>
</dbReference>
<dbReference type="CDD" id="cd01288">
    <property type="entry name" value="FabZ"/>
    <property type="match status" value="1"/>
</dbReference>
<dbReference type="GO" id="GO:0005737">
    <property type="term" value="C:cytoplasm"/>
    <property type="evidence" value="ECO:0007669"/>
    <property type="project" value="UniProtKB-SubCell"/>
</dbReference>
<evidence type="ECO:0000256" key="3">
    <source>
        <dbReference type="ARBA" id="ARBA00004496"/>
    </source>
</evidence>
<evidence type="ECO:0000256" key="14">
    <source>
        <dbReference type="ARBA" id="ARBA00025049"/>
    </source>
</evidence>
<dbReference type="HAMAP" id="MF_00388">
    <property type="entry name" value="LpxC"/>
    <property type="match status" value="1"/>
</dbReference>
<evidence type="ECO:0000313" key="17">
    <source>
        <dbReference type="EMBL" id="APW63654.1"/>
    </source>
</evidence>
<dbReference type="GO" id="GO:0046872">
    <property type="term" value="F:metal ion binding"/>
    <property type="evidence" value="ECO:0007669"/>
    <property type="project" value="UniProtKB-KW"/>
</dbReference>
<feature type="binding site" evidence="15">
    <location>
        <position position="241"/>
    </location>
    <ligand>
        <name>Zn(2+)</name>
        <dbReference type="ChEBI" id="CHEBI:29105"/>
    </ligand>
</feature>
<organism evidence="17 18">
    <name type="scientific">Paludisphaera borealis</name>
    <dbReference type="NCBI Taxonomy" id="1387353"/>
    <lineage>
        <taxon>Bacteria</taxon>
        <taxon>Pseudomonadati</taxon>
        <taxon>Planctomycetota</taxon>
        <taxon>Planctomycetia</taxon>
        <taxon>Isosphaerales</taxon>
        <taxon>Isosphaeraceae</taxon>
        <taxon>Paludisphaera</taxon>
    </lineage>
</organism>
<dbReference type="GO" id="GO:0019171">
    <property type="term" value="F:(3R)-hydroxyacyl-[acyl-carrier-protein] dehydratase activity"/>
    <property type="evidence" value="ECO:0007669"/>
    <property type="project" value="UniProtKB-EC"/>
</dbReference>
<evidence type="ECO:0000256" key="15">
    <source>
        <dbReference type="HAMAP-Rule" id="MF_00388"/>
    </source>
</evidence>
<dbReference type="InterPro" id="IPR020568">
    <property type="entry name" value="Ribosomal_Su5_D2-typ_SF"/>
</dbReference>
<dbReference type="NCBIfam" id="NF000582">
    <property type="entry name" value="PRK00006.1"/>
    <property type="match status" value="1"/>
</dbReference>
<dbReference type="NCBIfam" id="TIGR01750">
    <property type="entry name" value="fabZ"/>
    <property type="match status" value="1"/>
</dbReference>
<comment type="catalytic activity">
    <reaction evidence="13 15">
        <text>a UDP-3-O-[(3R)-3-hydroxyacyl]-N-acetyl-alpha-D-glucosamine + H2O = a UDP-3-O-[(3R)-3-hydroxyacyl]-alpha-D-glucosamine + acetate</text>
        <dbReference type="Rhea" id="RHEA:67816"/>
        <dbReference type="ChEBI" id="CHEBI:15377"/>
        <dbReference type="ChEBI" id="CHEBI:30089"/>
        <dbReference type="ChEBI" id="CHEBI:137740"/>
        <dbReference type="ChEBI" id="CHEBI:173225"/>
        <dbReference type="EC" id="3.5.1.108"/>
    </reaction>
</comment>
<dbReference type="RefSeq" id="WP_076349972.1">
    <property type="nucleotide sequence ID" value="NZ_CP019082.1"/>
</dbReference>
<comment type="similarity">
    <text evidence="16">Belongs to the thioester dehydratase family. FabZ subfamily.</text>
</comment>
<feature type="active site" evidence="16">
    <location>
        <position position="351"/>
    </location>
</feature>
<dbReference type="SUPFAM" id="SSF54211">
    <property type="entry name" value="Ribosomal protein S5 domain 2-like"/>
    <property type="match status" value="2"/>
</dbReference>
<accession>A0A1U7CXI1</accession>
<evidence type="ECO:0000256" key="9">
    <source>
        <dbReference type="ARBA" id="ARBA00022801"/>
    </source>
</evidence>
<dbReference type="InterPro" id="IPR015870">
    <property type="entry name" value="UDP-acyl_N-AcGlcN_deAcase_N"/>
</dbReference>
<dbReference type="FunFam" id="3.10.129.10:FF:000001">
    <property type="entry name" value="3-hydroxyacyl-[acyl-carrier-protein] dehydratase FabZ"/>
    <property type="match status" value="1"/>
</dbReference>
<dbReference type="PANTHER" id="PTHR33694:SF1">
    <property type="entry name" value="UDP-3-O-ACYL-N-ACETYLGLUCOSAMINE DEACETYLASE 1, MITOCHONDRIAL-RELATED"/>
    <property type="match status" value="1"/>
</dbReference>
<keyword evidence="5 16" id="KW-0963">Cytoplasm</keyword>
<dbReference type="Gene3D" id="3.30.230.20">
    <property type="entry name" value="lpxc deacetylase, domain 1"/>
    <property type="match status" value="1"/>
</dbReference>
<dbReference type="HAMAP" id="MF_00406">
    <property type="entry name" value="FabZ"/>
    <property type="match status" value="1"/>
</dbReference>
<dbReference type="OrthoDB" id="9772788at2"/>
<keyword evidence="10 15" id="KW-0862">Zinc</keyword>
<keyword evidence="18" id="KW-1185">Reference proteome</keyword>
<keyword evidence="7 15" id="KW-0441">Lipid A biosynthesis</keyword>
<comment type="function">
    <text evidence="2 15">Catalyzes the hydrolysis of UDP-3-O-myristoyl-N-acetylglucosamine to form UDP-3-O-myristoylglucosamine and acetate, the committed step in lipid A biosynthesis.</text>
</comment>
<feature type="binding site" evidence="15">
    <location>
        <position position="245"/>
    </location>
    <ligand>
        <name>Zn(2+)</name>
        <dbReference type="ChEBI" id="CHEBI:29105"/>
    </ligand>
</feature>
<evidence type="ECO:0000256" key="7">
    <source>
        <dbReference type="ARBA" id="ARBA00022556"/>
    </source>
</evidence>
<name>A0A1U7CXI1_9BACT</name>
<comment type="subcellular location">
    <subcellularLocation>
        <location evidence="3 16">Cytoplasm</location>
    </subcellularLocation>
</comment>
<keyword evidence="6 15" id="KW-0444">Lipid biosynthesis</keyword>
<dbReference type="KEGG" id="pbor:BSF38_05228"/>
<reference evidence="18" key="1">
    <citation type="submission" date="2016-12" db="EMBL/GenBank/DDBJ databases">
        <title>Comparative genomics of four Isosphaeraceae planctomycetes: a common pool of plasmids and glycoside hydrolase genes.</title>
        <authorList>
            <person name="Ivanova A."/>
        </authorList>
    </citation>
    <scope>NUCLEOTIDE SEQUENCE [LARGE SCALE GENOMIC DNA]</scope>
    <source>
        <strain evidence="18">PX4</strain>
    </source>
</reference>
<evidence type="ECO:0000256" key="11">
    <source>
        <dbReference type="ARBA" id="ARBA00023098"/>
    </source>
</evidence>
<evidence type="ECO:0000256" key="6">
    <source>
        <dbReference type="ARBA" id="ARBA00022516"/>
    </source>
</evidence>
<comment type="pathway">
    <text evidence="4 15">Glycolipid biosynthesis; lipid IV(A) biosynthesis; lipid IV(A) from (3R)-3-hydroxytetradecanoyl-[acyl-carrier-protein] and UDP-N-acetyl-alpha-D-glucosamine: step 2/6.</text>
</comment>
<dbReference type="SUPFAM" id="SSF54637">
    <property type="entry name" value="Thioesterase/thiol ester dehydrase-isomerase"/>
    <property type="match status" value="1"/>
</dbReference>
<keyword evidence="8 15" id="KW-0479">Metal-binding</keyword>
<dbReference type="InterPro" id="IPR004463">
    <property type="entry name" value="UDP-acyl_GlcNac_deAcase"/>
</dbReference>
<evidence type="ECO:0000256" key="4">
    <source>
        <dbReference type="ARBA" id="ARBA00005002"/>
    </source>
</evidence>
<dbReference type="UniPathway" id="UPA00359">
    <property type="reaction ID" value="UER00478"/>
</dbReference>
<evidence type="ECO:0000256" key="16">
    <source>
        <dbReference type="HAMAP-Rule" id="MF_00406"/>
    </source>
</evidence>
<dbReference type="Proteomes" id="UP000186309">
    <property type="component" value="Chromosome"/>
</dbReference>
<evidence type="ECO:0000256" key="2">
    <source>
        <dbReference type="ARBA" id="ARBA00002923"/>
    </source>
</evidence>
<dbReference type="EMBL" id="CP019082">
    <property type="protein sequence ID" value="APW63654.1"/>
    <property type="molecule type" value="Genomic_DNA"/>
</dbReference>
<comment type="catalytic activity">
    <reaction evidence="16">
        <text>a (3R)-hydroxyacyl-[ACP] = a (2E)-enoyl-[ACP] + H2O</text>
        <dbReference type="Rhea" id="RHEA:13097"/>
        <dbReference type="Rhea" id="RHEA-COMP:9925"/>
        <dbReference type="Rhea" id="RHEA-COMP:9945"/>
        <dbReference type="ChEBI" id="CHEBI:15377"/>
        <dbReference type="ChEBI" id="CHEBI:78784"/>
        <dbReference type="ChEBI" id="CHEBI:78827"/>
        <dbReference type="EC" id="4.2.1.59"/>
    </reaction>
</comment>
<evidence type="ECO:0000256" key="1">
    <source>
        <dbReference type="ARBA" id="ARBA00001947"/>
    </source>
</evidence>
<dbReference type="Gene3D" id="3.30.1700.10">
    <property type="entry name" value="lpxc deacetylase, domain 2"/>
    <property type="match status" value="1"/>
</dbReference>
<dbReference type="Pfam" id="PF03331">
    <property type="entry name" value="LpxC"/>
    <property type="match status" value="1"/>
</dbReference>
<keyword evidence="11 15" id="KW-0443">Lipid metabolism</keyword>
<dbReference type="PANTHER" id="PTHR33694">
    <property type="entry name" value="UDP-3-O-ACYL-N-ACETYLGLUCOSAMINE DEACETYLASE 1, MITOCHONDRIAL-RELATED"/>
    <property type="match status" value="1"/>
</dbReference>
<dbReference type="EC" id="4.2.1.59" evidence="16"/>
<evidence type="ECO:0000256" key="12">
    <source>
        <dbReference type="ARBA" id="ARBA00023239"/>
    </source>
</evidence>
<dbReference type="EC" id="3.5.1.108" evidence="15"/>
<evidence type="ECO:0000256" key="10">
    <source>
        <dbReference type="ARBA" id="ARBA00022833"/>
    </source>
</evidence>
<evidence type="ECO:0000256" key="8">
    <source>
        <dbReference type="ARBA" id="ARBA00022723"/>
    </source>
</evidence>
<proteinExistence type="inferred from homology"/>
<evidence type="ECO:0000313" key="18">
    <source>
        <dbReference type="Proteomes" id="UP000186309"/>
    </source>
</evidence>
<dbReference type="GO" id="GO:0006633">
    <property type="term" value="P:fatty acid biosynthetic process"/>
    <property type="evidence" value="ECO:0007669"/>
    <property type="project" value="UniProtKB-UniRule"/>
</dbReference>
<dbReference type="GO" id="GO:0103117">
    <property type="term" value="F:UDP-3-O-acyl-N-acetylglucosamine deacetylase activity"/>
    <property type="evidence" value="ECO:0007669"/>
    <property type="project" value="UniProtKB-UniRule"/>
</dbReference>
<keyword evidence="12 16" id="KW-0456">Lyase</keyword>
<comment type="cofactor">
    <cofactor evidence="1 15">
        <name>Zn(2+)</name>
        <dbReference type="ChEBI" id="CHEBI:29105"/>
    </cofactor>
</comment>
<dbReference type="Gene3D" id="3.10.129.10">
    <property type="entry name" value="Hotdog Thioesterase"/>
    <property type="match status" value="1"/>
</dbReference>
<dbReference type="InterPro" id="IPR010084">
    <property type="entry name" value="FabZ"/>
</dbReference>
<dbReference type="NCBIfam" id="TIGR00325">
    <property type="entry name" value="lpxC"/>
    <property type="match status" value="1"/>
</dbReference>
<evidence type="ECO:0000256" key="5">
    <source>
        <dbReference type="ARBA" id="ARBA00022490"/>
    </source>
</evidence>
<dbReference type="InterPro" id="IPR013114">
    <property type="entry name" value="FabA_FabZ"/>
</dbReference>
<evidence type="ECO:0000256" key="13">
    <source>
        <dbReference type="ARBA" id="ARBA00024535"/>
    </source>
</evidence>